<dbReference type="Proteomes" id="UP000252519">
    <property type="component" value="Unassembled WGS sequence"/>
</dbReference>
<dbReference type="EMBL" id="JOJR01000136">
    <property type="protein sequence ID" value="RCN44184.1"/>
    <property type="molecule type" value="Genomic_DNA"/>
</dbReference>
<evidence type="ECO:0000256" key="3">
    <source>
        <dbReference type="ARBA" id="ARBA00022525"/>
    </source>
</evidence>
<protein>
    <submittedName>
        <fullName evidence="6">Transthyretin-like family protein</fullName>
    </submittedName>
</protein>
<gene>
    <name evidence="6" type="ORF">ANCCAN_09817</name>
</gene>
<dbReference type="GO" id="GO:0005576">
    <property type="term" value="C:extracellular region"/>
    <property type="evidence" value="ECO:0007669"/>
    <property type="project" value="UniProtKB-SubCell"/>
</dbReference>
<feature type="chain" id="PRO_5016570237" evidence="5">
    <location>
        <begin position="22"/>
        <end position="154"/>
    </location>
</feature>
<evidence type="ECO:0000313" key="6">
    <source>
        <dbReference type="EMBL" id="RCN44184.1"/>
    </source>
</evidence>
<comment type="caution">
    <text evidence="6">The sequence shown here is derived from an EMBL/GenBank/DDBJ whole genome shotgun (WGS) entry which is preliminary data.</text>
</comment>
<dbReference type="PANTHER" id="PTHR21700:SF54">
    <property type="entry name" value="TRANSTHYRETIN-LIKE FAMILY PROTEIN"/>
    <property type="match status" value="1"/>
</dbReference>
<evidence type="ECO:0000256" key="1">
    <source>
        <dbReference type="ARBA" id="ARBA00004613"/>
    </source>
</evidence>
<keyword evidence="3" id="KW-0964">Secreted</keyword>
<feature type="signal peptide" evidence="5">
    <location>
        <begin position="1"/>
        <end position="21"/>
    </location>
</feature>
<evidence type="ECO:0000256" key="5">
    <source>
        <dbReference type="SAM" id="SignalP"/>
    </source>
</evidence>
<organism evidence="6 7">
    <name type="scientific">Ancylostoma caninum</name>
    <name type="common">Dog hookworm</name>
    <dbReference type="NCBI Taxonomy" id="29170"/>
    <lineage>
        <taxon>Eukaryota</taxon>
        <taxon>Metazoa</taxon>
        <taxon>Ecdysozoa</taxon>
        <taxon>Nematoda</taxon>
        <taxon>Chromadorea</taxon>
        <taxon>Rhabditida</taxon>
        <taxon>Rhabditina</taxon>
        <taxon>Rhabditomorpha</taxon>
        <taxon>Strongyloidea</taxon>
        <taxon>Ancylostomatidae</taxon>
        <taxon>Ancylostomatinae</taxon>
        <taxon>Ancylostoma</taxon>
    </lineage>
</organism>
<dbReference type="Gene3D" id="2.60.40.3330">
    <property type="match status" value="1"/>
</dbReference>
<keyword evidence="4 5" id="KW-0732">Signal</keyword>
<dbReference type="PANTHER" id="PTHR21700">
    <property type="entry name" value="TRANSTHYRETIN-LIKE FAMILY PROTEIN-RELATED"/>
    <property type="match status" value="1"/>
</dbReference>
<name>A0A368GII1_ANCCA</name>
<evidence type="ECO:0000313" key="7">
    <source>
        <dbReference type="Proteomes" id="UP000252519"/>
    </source>
</evidence>
<comment type="subcellular location">
    <subcellularLocation>
        <location evidence="1">Secreted</location>
    </subcellularLocation>
</comment>
<dbReference type="Pfam" id="PF01060">
    <property type="entry name" value="TTR-52"/>
    <property type="match status" value="1"/>
</dbReference>
<dbReference type="AlphaFoldDB" id="A0A368GII1"/>
<dbReference type="InterPro" id="IPR038479">
    <property type="entry name" value="Transthyretin-like_sf"/>
</dbReference>
<keyword evidence="7" id="KW-1185">Reference proteome</keyword>
<dbReference type="InterPro" id="IPR001534">
    <property type="entry name" value="Transthyretin-like"/>
</dbReference>
<reference evidence="6 7" key="1">
    <citation type="submission" date="2014-10" db="EMBL/GenBank/DDBJ databases">
        <title>Draft genome of the hookworm Ancylostoma caninum.</title>
        <authorList>
            <person name="Mitreva M."/>
        </authorList>
    </citation>
    <scope>NUCLEOTIDE SEQUENCE [LARGE SCALE GENOMIC DNA]</scope>
    <source>
        <strain evidence="6 7">Baltimore</strain>
    </source>
</reference>
<dbReference type="OrthoDB" id="10368703at2759"/>
<evidence type="ECO:0000256" key="2">
    <source>
        <dbReference type="ARBA" id="ARBA00010112"/>
    </source>
</evidence>
<proteinExistence type="inferred from homology"/>
<accession>A0A368GII1</accession>
<dbReference type="GO" id="GO:0009986">
    <property type="term" value="C:cell surface"/>
    <property type="evidence" value="ECO:0007669"/>
    <property type="project" value="InterPro"/>
</dbReference>
<evidence type="ECO:0000256" key="4">
    <source>
        <dbReference type="ARBA" id="ARBA00022729"/>
    </source>
</evidence>
<comment type="similarity">
    <text evidence="2">Belongs to the nematode transthyretin-like family.</text>
</comment>
<sequence>MQMMFQMQMIIALIFIPSCYAILGIGKEQSVTAMGTLKCNRKPISGLEVKLYIKEMKFNRKLAQVITDRKGSFLLRASARKISKMKPHLVIHHNCNFEGPCRRKYTRKISSEYIGNGRSSPIFNLGTLDLDSFLREQTIDCLKWRDPSVPDYSA</sequence>